<dbReference type="InterPro" id="IPR000182">
    <property type="entry name" value="GNAT_dom"/>
</dbReference>
<reference evidence="2 3" key="1">
    <citation type="submission" date="2016-11" db="EMBL/GenBank/DDBJ databases">
        <authorList>
            <person name="Jaros S."/>
            <person name="Januszkiewicz K."/>
            <person name="Wedrychowicz H."/>
        </authorList>
    </citation>
    <scope>NUCLEOTIDE SEQUENCE [LARGE SCALE GENOMIC DNA]</scope>
    <source>
        <strain evidence="2 3">DSM 14809</strain>
    </source>
</reference>
<dbReference type="AlphaFoldDB" id="A0A1M6K1S4"/>
<organism evidence="2 3">
    <name type="scientific">Pseudobutyrivibrio xylanivorans DSM 14809</name>
    <dbReference type="NCBI Taxonomy" id="1123012"/>
    <lineage>
        <taxon>Bacteria</taxon>
        <taxon>Bacillati</taxon>
        <taxon>Bacillota</taxon>
        <taxon>Clostridia</taxon>
        <taxon>Lachnospirales</taxon>
        <taxon>Lachnospiraceae</taxon>
        <taxon>Pseudobutyrivibrio</taxon>
    </lineage>
</organism>
<gene>
    <name evidence="2" type="ORF">SAMN02745725_02753</name>
</gene>
<dbReference type="Pfam" id="PF00583">
    <property type="entry name" value="Acetyltransf_1"/>
    <property type="match status" value="1"/>
</dbReference>
<keyword evidence="3" id="KW-1185">Reference proteome</keyword>
<dbReference type="GO" id="GO:0005840">
    <property type="term" value="C:ribosome"/>
    <property type="evidence" value="ECO:0007669"/>
    <property type="project" value="UniProtKB-KW"/>
</dbReference>
<dbReference type="PROSITE" id="PS51186">
    <property type="entry name" value="GNAT"/>
    <property type="match status" value="1"/>
</dbReference>
<proteinExistence type="predicted"/>
<dbReference type="Proteomes" id="UP000184185">
    <property type="component" value="Unassembled WGS sequence"/>
</dbReference>
<dbReference type="InterPro" id="IPR016181">
    <property type="entry name" value="Acyl_CoA_acyltransferase"/>
</dbReference>
<dbReference type="CDD" id="cd04301">
    <property type="entry name" value="NAT_SF"/>
    <property type="match status" value="1"/>
</dbReference>
<dbReference type="RefSeq" id="WP_072919034.1">
    <property type="nucleotide sequence ID" value="NZ_FQYQ01000027.1"/>
</dbReference>
<dbReference type="OrthoDB" id="9782266at2"/>
<feature type="domain" description="N-acetyltransferase" evidence="1">
    <location>
        <begin position="12"/>
        <end position="169"/>
    </location>
</feature>
<keyword evidence="2" id="KW-0689">Ribosomal protein</keyword>
<evidence type="ECO:0000313" key="3">
    <source>
        <dbReference type="Proteomes" id="UP000184185"/>
    </source>
</evidence>
<keyword evidence="2" id="KW-0687">Ribonucleoprotein</keyword>
<evidence type="ECO:0000313" key="2">
    <source>
        <dbReference type="EMBL" id="SHJ52865.1"/>
    </source>
</evidence>
<accession>A0A1M6K1S4</accession>
<dbReference type="Gene3D" id="3.40.630.30">
    <property type="match status" value="1"/>
</dbReference>
<evidence type="ECO:0000259" key="1">
    <source>
        <dbReference type="PROSITE" id="PS51186"/>
    </source>
</evidence>
<dbReference type="GO" id="GO:0016747">
    <property type="term" value="F:acyltransferase activity, transferring groups other than amino-acyl groups"/>
    <property type="evidence" value="ECO:0007669"/>
    <property type="project" value="InterPro"/>
</dbReference>
<dbReference type="SUPFAM" id="SSF55729">
    <property type="entry name" value="Acyl-CoA N-acyltransferases (Nat)"/>
    <property type="match status" value="1"/>
</dbReference>
<protein>
    <submittedName>
        <fullName evidence="2">Ribosomal protein S18 acetylase RimI</fullName>
    </submittedName>
</protein>
<name>A0A1M6K1S4_PSEXY</name>
<sequence>MELEITRISKAYEVRALNEQDILQVYNMCCKNELYYQYCPPFVTTESIKADMTALPPGVTLNNKYYIGFYDSDNLIAVMDLILGYPDKNTAYIGFFMTGISVQNKGVGSEIISELRRFVSDNGFTNIQLCWVQNNPQAEHFWHKNGFMETGKIYNMDDYYVVEAQIDIITNKQ</sequence>
<dbReference type="EMBL" id="FQYQ01000027">
    <property type="protein sequence ID" value="SHJ52865.1"/>
    <property type="molecule type" value="Genomic_DNA"/>
</dbReference>